<accession>A0A0M3IGV8</accession>
<proteinExistence type="predicted"/>
<sequence>MASTFIENQFQFAEMNIQHRGNPEKTLSLVRRAIRMGYDCVVINTDIGSINQNIEDVVRVLNFLLNHYSSIFYSNSDIPTSCS</sequence>
<dbReference type="AlphaFoldDB" id="A0A0M3IGV8"/>
<name>A0A0M3IGV8_ASCLU</name>
<dbReference type="WBParaSite" id="ALUE_0001758001-mRNA-1">
    <property type="protein sequence ID" value="ALUE_0001758001-mRNA-1"/>
    <property type="gene ID" value="ALUE_0001758001"/>
</dbReference>
<protein>
    <submittedName>
        <fullName evidence="2">GP-PDE domain-containing protein</fullName>
    </submittedName>
</protein>
<evidence type="ECO:0000313" key="2">
    <source>
        <dbReference type="WBParaSite" id="ALUE_0001758001-mRNA-1"/>
    </source>
</evidence>
<keyword evidence="1" id="KW-1185">Reference proteome</keyword>
<organism evidence="1 2">
    <name type="scientific">Ascaris lumbricoides</name>
    <name type="common">Giant roundworm</name>
    <dbReference type="NCBI Taxonomy" id="6252"/>
    <lineage>
        <taxon>Eukaryota</taxon>
        <taxon>Metazoa</taxon>
        <taxon>Ecdysozoa</taxon>
        <taxon>Nematoda</taxon>
        <taxon>Chromadorea</taxon>
        <taxon>Rhabditida</taxon>
        <taxon>Spirurina</taxon>
        <taxon>Ascaridomorpha</taxon>
        <taxon>Ascaridoidea</taxon>
        <taxon>Ascarididae</taxon>
        <taxon>Ascaris</taxon>
    </lineage>
</organism>
<dbReference type="Proteomes" id="UP000036681">
    <property type="component" value="Unplaced"/>
</dbReference>
<reference evidence="2" key="1">
    <citation type="submission" date="2017-02" db="UniProtKB">
        <authorList>
            <consortium name="WormBaseParasite"/>
        </authorList>
    </citation>
    <scope>IDENTIFICATION</scope>
</reference>
<evidence type="ECO:0000313" key="1">
    <source>
        <dbReference type="Proteomes" id="UP000036681"/>
    </source>
</evidence>